<dbReference type="Gene3D" id="3.30.565.40">
    <property type="entry name" value="Fervidobacterium nodosum Rt17-B1 like"/>
    <property type="match status" value="1"/>
</dbReference>
<sequence length="356" mass="42412">MSIPTDQNLNKVFISYASEDYNSAKKIYDFLNCTNYEPWLDKEKLLPGQNWDLEIKENLSAADFIIILVSTTSLRKRGYIQKEYKLARSLMEYKLNNDIYIVPIALEDNLKDINFKHIQHIFIDDVYFEKKILDSLNLQRRKYFQENHKINSINDTYINQENRYKFNINDFKIDFLCEFPEFIDNHFFDANEINNVIQGKIIEEIFEYRNFVLEDPEYFESDVMRSSSFDLQIIGNIVFISNNIISICISINSYFGGVHPNTYIKSINFQIPPLRTLKFNNLFKDYRSWDETLILLKKYTTFEGLTEYFQYINEENIIFSITEDFLIIELANFVPRVILAEARIEIPIKEIDLQVK</sequence>
<evidence type="ECO:0000259" key="1">
    <source>
        <dbReference type="PROSITE" id="PS50104"/>
    </source>
</evidence>
<dbReference type="Gene3D" id="3.40.50.10140">
    <property type="entry name" value="Toll/interleukin-1 receptor homology (TIR) domain"/>
    <property type="match status" value="1"/>
</dbReference>
<organism evidence="2 3">
    <name type="scientific">Alkanindiges hydrocarboniclasticus</name>
    <dbReference type="NCBI Taxonomy" id="1907941"/>
    <lineage>
        <taxon>Bacteria</taxon>
        <taxon>Pseudomonadati</taxon>
        <taxon>Pseudomonadota</taxon>
        <taxon>Gammaproteobacteria</taxon>
        <taxon>Moraxellales</taxon>
        <taxon>Moraxellaceae</taxon>
        <taxon>Alkanindiges</taxon>
    </lineage>
</organism>
<dbReference type="STRING" id="1907941.BKE30_13310"/>
<dbReference type="RefSeq" id="WP_076879090.1">
    <property type="nucleotide sequence ID" value="NZ_MLCN01000039.1"/>
</dbReference>
<proteinExistence type="predicted"/>
<accession>A0A1S8CRS8</accession>
<evidence type="ECO:0000313" key="2">
    <source>
        <dbReference type="EMBL" id="ONG37964.1"/>
    </source>
</evidence>
<keyword evidence="3" id="KW-1185">Reference proteome</keyword>
<dbReference type="SUPFAM" id="SSF52200">
    <property type="entry name" value="Toll/Interleukin receptor TIR domain"/>
    <property type="match status" value="1"/>
</dbReference>
<dbReference type="EMBL" id="MLCN01000039">
    <property type="protein sequence ID" value="ONG37964.1"/>
    <property type="molecule type" value="Genomic_DNA"/>
</dbReference>
<reference evidence="2 3" key="1">
    <citation type="submission" date="2016-10" db="EMBL/GenBank/DDBJ databases">
        <title>Draft Genome sequence of Alkanindiges sp. strain H1.</title>
        <authorList>
            <person name="Subhash Y."/>
            <person name="Lee S."/>
        </authorList>
    </citation>
    <scope>NUCLEOTIDE SEQUENCE [LARGE SCALE GENOMIC DNA]</scope>
    <source>
        <strain evidence="2 3">H1</strain>
    </source>
</reference>
<protein>
    <recommendedName>
        <fullName evidence="1">TIR domain-containing protein</fullName>
    </recommendedName>
</protein>
<feature type="domain" description="TIR" evidence="1">
    <location>
        <begin position="8"/>
        <end position="140"/>
    </location>
</feature>
<dbReference type="OrthoDB" id="7055795at2"/>
<name>A0A1S8CRS8_9GAMM</name>
<dbReference type="GO" id="GO:0007165">
    <property type="term" value="P:signal transduction"/>
    <property type="evidence" value="ECO:0007669"/>
    <property type="project" value="InterPro"/>
</dbReference>
<dbReference type="AlphaFoldDB" id="A0A1S8CRS8"/>
<comment type="caution">
    <text evidence="2">The sequence shown here is derived from an EMBL/GenBank/DDBJ whole genome shotgun (WGS) entry which is preliminary data.</text>
</comment>
<evidence type="ECO:0000313" key="3">
    <source>
        <dbReference type="Proteomes" id="UP000192132"/>
    </source>
</evidence>
<dbReference type="InterPro" id="IPR035897">
    <property type="entry name" value="Toll_tir_struct_dom_sf"/>
</dbReference>
<dbReference type="Pfam" id="PF13676">
    <property type="entry name" value="TIR_2"/>
    <property type="match status" value="1"/>
</dbReference>
<dbReference type="InterPro" id="IPR000157">
    <property type="entry name" value="TIR_dom"/>
</dbReference>
<gene>
    <name evidence="2" type="ORF">BKE30_13310</name>
</gene>
<dbReference type="PROSITE" id="PS50104">
    <property type="entry name" value="TIR"/>
    <property type="match status" value="1"/>
</dbReference>
<dbReference type="Proteomes" id="UP000192132">
    <property type="component" value="Unassembled WGS sequence"/>
</dbReference>